<dbReference type="AlphaFoldDB" id="A0A813HTX5"/>
<dbReference type="EMBL" id="CAJNNW010001970">
    <property type="protein sequence ID" value="CAE8642324.1"/>
    <property type="molecule type" value="Genomic_DNA"/>
</dbReference>
<gene>
    <name evidence="1" type="ORF">PGLA2088_LOCUS2431</name>
</gene>
<proteinExistence type="predicted"/>
<evidence type="ECO:0000313" key="2">
    <source>
        <dbReference type="Proteomes" id="UP000626109"/>
    </source>
</evidence>
<reference evidence="1" key="1">
    <citation type="submission" date="2021-02" db="EMBL/GenBank/DDBJ databases">
        <authorList>
            <person name="Dougan E. K."/>
            <person name="Rhodes N."/>
            <person name="Thang M."/>
            <person name="Chan C."/>
        </authorList>
    </citation>
    <scope>NUCLEOTIDE SEQUENCE</scope>
</reference>
<comment type="caution">
    <text evidence="1">The sequence shown here is derived from an EMBL/GenBank/DDBJ whole genome shotgun (WGS) entry which is preliminary data.</text>
</comment>
<sequence length="118" mass="12968">MDKRERLRLTYENLVGLAAAGVVSDDLSEKDLALGLRHVGLEPKSSDELAACMWVVDGALCGSVPRLAEFLRSAVGEGRGGPPFPQALLLDHSQKEWPIIADSRSKLWVHFLGFWGLR</sequence>
<name>A0A813HTX5_POLGL</name>
<protein>
    <submittedName>
        <fullName evidence="1">Uncharacterized protein</fullName>
    </submittedName>
</protein>
<evidence type="ECO:0000313" key="1">
    <source>
        <dbReference type="EMBL" id="CAE8642324.1"/>
    </source>
</evidence>
<accession>A0A813HTX5</accession>
<dbReference type="Proteomes" id="UP000626109">
    <property type="component" value="Unassembled WGS sequence"/>
</dbReference>
<organism evidence="1 2">
    <name type="scientific">Polarella glacialis</name>
    <name type="common">Dinoflagellate</name>
    <dbReference type="NCBI Taxonomy" id="89957"/>
    <lineage>
        <taxon>Eukaryota</taxon>
        <taxon>Sar</taxon>
        <taxon>Alveolata</taxon>
        <taxon>Dinophyceae</taxon>
        <taxon>Suessiales</taxon>
        <taxon>Suessiaceae</taxon>
        <taxon>Polarella</taxon>
    </lineage>
</organism>